<gene>
    <name evidence="3" type="primary">pmtA</name>
    <name evidence="2" type="ORF">Ga0058931_1848</name>
    <name evidence="3" type="ORF">HLUCCA05_04135</name>
</gene>
<dbReference type="OrthoDB" id="8153637at2"/>
<dbReference type="EC" id="2.1.1.17" evidence="3"/>
<feature type="domain" description="Methyltransferase type 11" evidence="1">
    <location>
        <begin position="44"/>
        <end position="139"/>
    </location>
</feature>
<accession>A0A0P7Z2G4</accession>
<dbReference type="SUPFAM" id="SSF53335">
    <property type="entry name" value="S-adenosyl-L-methionine-dependent methyltransferases"/>
    <property type="match status" value="1"/>
</dbReference>
<dbReference type="Pfam" id="PF08241">
    <property type="entry name" value="Methyltransf_11"/>
    <property type="match status" value="1"/>
</dbReference>
<dbReference type="CDD" id="cd02440">
    <property type="entry name" value="AdoMet_MTases"/>
    <property type="match status" value="1"/>
</dbReference>
<keyword evidence="3" id="KW-0808">Transferase</keyword>
<dbReference type="RefSeq" id="WP_072246075.1">
    <property type="nucleotide sequence ID" value="NZ_FBYC01000004.1"/>
</dbReference>
<protein>
    <submittedName>
        <fullName evidence="2 3">Phosphatidylethanolamine/phosphatidyl-N-methylethanolamine N-methyltransferase</fullName>
        <ecNumber evidence="3">2.1.1.17</ecNumber>
        <ecNumber evidence="3">2.1.1.71</ecNumber>
    </submittedName>
</protein>
<dbReference type="Proteomes" id="UP000182045">
    <property type="component" value="Unassembled WGS sequence"/>
</dbReference>
<evidence type="ECO:0000313" key="5">
    <source>
        <dbReference type="Proteomes" id="UP000182045"/>
    </source>
</evidence>
<evidence type="ECO:0000313" key="3">
    <source>
        <dbReference type="EMBL" id="KPP95867.1"/>
    </source>
</evidence>
<dbReference type="EMBL" id="FBYC01000004">
    <property type="protein sequence ID" value="CUX81577.1"/>
    <property type="molecule type" value="Genomic_DNA"/>
</dbReference>
<keyword evidence="5" id="KW-1185">Reference proteome</keyword>
<dbReference type="InterPro" id="IPR050508">
    <property type="entry name" value="Methyltransf_Superfamily"/>
</dbReference>
<name>A0A0P7Z2G4_9RHOB</name>
<dbReference type="PANTHER" id="PTHR42912">
    <property type="entry name" value="METHYLTRANSFERASE"/>
    <property type="match status" value="1"/>
</dbReference>
<keyword evidence="3" id="KW-0489">Methyltransferase</keyword>
<dbReference type="GO" id="GO:0032259">
    <property type="term" value="P:methylation"/>
    <property type="evidence" value="ECO:0007669"/>
    <property type="project" value="UniProtKB-KW"/>
</dbReference>
<sequence>MKPEAITSSYKRWAPIYDATFGKITHAGRHHATKVANQIGGDVLEVGVGTGLALPFYAPGVTVTGIDFSEDMLQRARAKVAEENLTHVRELRQMDARKLEFPDNSFDTVVAMHLISVVPDPEQVMLEMARVCKPGGQILVVNHFARDEGWLAWFERKFAPFADYLGWHSNFPKDRVLGVDALSLVEEKHLTKLGLFTFLRMEKAA</sequence>
<proteinExistence type="predicted"/>
<dbReference type="GO" id="GO:0000773">
    <property type="term" value="F:phosphatidyl-N-methylethanolamine N-methyltransferase activity"/>
    <property type="evidence" value="ECO:0007669"/>
    <property type="project" value="UniProtKB-EC"/>
</dbReference>
<comment type="caution">
    <text evidence="3">The sequence shown here is derived from an EMBL/GenBank/DDBJ whole genome shotgun (WGS) entry which is preliminary data.</text>
</comment>
<dbReference type="PATRIC" id="fig|1666912.4.peg.1981"/>
<dbReference type="EMBL" id="LJSG01000002">
    <property type="protein sequence ID" value="KPP95867.1"/>
    <property type="molecule type" value="Genomic_DNA"/>
</dbReference>
<dbReference type="InterPro" id="IPR029063">
    <property type="entry name" value="SAM-dependent_MTases_sf"/>
</dbReference>
<dbReference type="Proteomes" id="UP000050413">
    <property type="component" value="Unassembled WGS sequence"/>
</dbReference>
<evidence type="ECO:0000259" key="1">
    <source>
        <dbReference type="Pfam" id="PF08241"/>
    </source>
</evidence>
<dbReference type="GO" id="GO:0004608">
    <property type="term" value="F:phosphatidylethanolamine N-methyltransferase activity"/>
    <property type="evidence" value="ECO:0007669"/>
    <property type="project" value="UniProtKB-EC"/>
</dbReference>
<dbReference type="STRING" id="1666912.Ga0058931_1848"/>
<dbReference type="EC" id="2.1.1.71" evidence="3"/>
<dbReference type="Gene3D" id="3.40.50.150">
    <property type="entry name" value="Vaccinia Virus protein VP39"/>
    <property type="match status" value="1"/>
</dbReference>
<dbReference type="PANTHER" id="PTHR42912:SF80">
    <property type="entry name" value="METHYLTRANSFERASE DOMAIN-CONTAINING PROTEIN"/>
    <property type="match status" value="1"/>
</dbReference>
<dbReference type="AlphaFoldDB" id="A0A0P7Z2G4"/>
<organism evidence="3 4">
    <name type="scientific">Roseibaca calidilacus</name>
    <dbReference type="NCBI Taxonomy" id="1666912"/>
    <lineage>
        <taxon>Bacteria</taxon>
        <taxon>Pseudomonadati</taxon>
        <taxon>Pseudomonadota</taxon>
        <taxon>Alphaproteobacteria</taxon>
        <taxon>Rhodobacterales</taxon>
        <taxon>Paracoccaceae</taxon>
        <taxon>Roseinatronobacter</taxon>
    </lineage>
</organism>
<dbReference type="InterPro" id="IPR013216">
    <property type="entry name" value="Methyltransf_11"/>
</dbReference>
<evidence type="ECO:0000313" key="2">
    <source>
        <dbReference type="EMBL" id="CUX81577.1"/>
    </source>
</evidence>
<evidence type="ECO:0000313" key="4">
    <source>
        <dbReference type="Proteomes" id="UP000050413"/>
    </source>
</evidence>
<reference evidence="2 5" key="2">
    <citation type="submission" date="2016-01" db="EMBL/GenBank/DDBJ databases">
        <authorList>
            <person name="Varghese N."/>
        </authorList>
    </citation>
    <scope>NUCLEOTIDE SEQUENCE [LARGE SCALE GENOMIC DNA]</scope>
    <source>
        <strain evidence="2 5">HL-91</strain>
    </source>
</reference>
<reference evidence="3 4" key="1">
    <citation type="submission" date="2015-09" db="EMBL/GenBank/DDBJ databases">
        <title>Identification and resolution of microdiversity through metagenomic sequencing of parallel consortia.</title>
        <authorList>
            <person name="Nelson W.C."/>
            <person name="Romine M.F."/>
            <person name="Lindemann S.R."/>
        </authorList>
    </citation>
    <scope>NUCLEOTIDE SEQUENCE [LARGE SCALE GENOMIC DNA]</scope>
    <source>
        <strain evidence="3">HL-91</strain>
    </source>
</reference>